<evidence type="ECO:0000256" key="1">
    <source>
        <dbReference type="ARBA" id="ARBA00022603"/>
    </source>
</evidence>
<dbReference type="Proteomes" id="UP000294901">
    <property type="component" value="Unassembled WGS sequence"/>
</dbReference>
<sequence>MSDEHAWDARYAESHRIWSGKPNVVLVREVSDLPAGRALDLGCGEGGDAIWLAQRGWQVTAVDISGVAVERARQHAAERGAGTIDFQKRDLAADFPEGQYDLVSAQFLHHWGPFDRESVLRRAAAAVAPGGVLLIEGHMDTGPVRRPEHDSMPPLPGPGEVVESLQLDDGWEVLLAEAHPREQVIDGVTHHRTDNTVKVRRRSGAGHGAGRGVQGTPEPLVSP</sequence>
<dbReference type="CDD" id="cd02440">
    <property type="entry name" value="AdoMet_MTases"/>
    <property type="match status" value="1"/>
</dbReference>
<organism evidence="6 7">
    <name type="scientific">Paractinoplanes brasiliensis</name>
    <dbReference type="NCBI Taxonomy" id="52695"/>
    <lineage>
        <taxon>Bacteria</taxon>
        <taxon>Bacillati</taxon>
        <taxon>Actinomycetota</taxon>
        <taxon>Actinomycetes</taxon>
        <taxon>Micromonosporales</taxon>
        <taxon>Micromonosporaceae</taxon>
        <taxon>Paractinoplanes</taxon>
    </lineage>
</organism>
<keyword evidence="7" id="KW-1185">Reference proteome</keyword>
<dbReference type="OrthoDB" id="9786503at2"/>
<evidence type="ECO:0000259" key="5">
    <source>
        <dbReference type="Pfam" id="PF13649"/>
    </source>
</evidence>
<comment type="caution">
    <text evidence="6">The sequence shown here is derived from an EMBL/GenBank/DDBJ whole genome shotgun (WGS) entry which is preliminary data.</text>
</comment>
<dbReference type="InterPro" id="IPR041698">
    <property type="entry name" value="Methyltransf_25"/>
</dbReference>
<dbReference type="GO" id="GO:0008168">
    <property type="term" value="F:methyltransferase activity"/>
    <property type="evidence" value="ECO:0007669"/>
    <property type="project" value="UniProtKB-KW"/>
</dbReference>
<evidence type="ECO:0000313" key="6">
    <source>
        <dbReference type="EMBL" id="TDO32051.1"/>
    </source>
</evidence>
<feature type="region of interest" description="Disordered" evidence="4">
    <location>
        <begin position="199"/>
        <end position="223"/>
    </location>
</feature>
<dbReference type="RefSeq" id="WP_133878071.1">
    <property type="nucleotide sequence ID" value="NZ_BOMD01000044.1"/>
</dbReference>
<reference evidence="6 7" key="1">
    <citation type="submission" date="2019-03" db="EMBL/GenBank/DDBJ databases">
        <title>Sequencing the genomes of 1000 actinobacteria strains.</title>
        <authorList>
            <person name="Klenk H.-P."/>
        </authorList>
    </citation>
    <scope>NUCLEOTIDE SEQUENCE [LARGE SCALE GENOMIC DNA]</scope>
    <source>
        <strain evidence="6 7">DSM 43805</strain>
    </source>
</reference>
<dbReference type="EMBL" id="SNWR01000002">
    <property type="protein sequence ID" value="TDO32051.1"/>
    <property type="molecule type" value="Genomic_DNA"/>
</dbReference>
<evidence type="ECO:0000256" key="4">
    <source>
        <dbReference type="SAM" id="MobiDB-lite"/>
    </source>
</evidence>
<keyword evidence="2 6" id="KW-0808">Transferase</keyword>
<keyword evidence="1 6" id="KW-0489">Methyltransferase</keyword>
<dbReference type="Gene3D" id="3.40.50.150">
    <property type="entry name" value="Vaccinia Virus protein VP39"/>
    <property type="match status" value="1"/>
</dbReference>
<dbReference type="InterPro" id="IPR029063">
    <property type="entry name" value="SAM-dependent_MTases_sf"/>
</dbReference>
<evidence type="ECO:0000256" key="2">
    <source>
        <dbReference type="ARBA" id="ARBA00022679"/>
    </source>
</evidence>
<dbReference type="Pfam" id="PF13649">
    <property type="entry name" value="Methyltransf_25"/>
    <property type="match status" value="1"/>
</dbReference>
<evidence type="ECO:0000256" key="3">
    <source>
        <dbReference type="ARBA" id="ARBA00022691"/>
    </source>
</evidence>
<protein>
    <submittedName>
        <fullName evidence="6">Methyltransferase family protein</fullName>
    </submittedName>
</protein>
<keyword evidence="3" id="KW-0949">S-adenosyl-L-methionine</keyword>
<dbReference type="AlphaFoldDB" id="A0A4R6JAU1"/>
<dbReference type="PANTHER" id="PTHR43464">
    <property type="entry name" value="METHYLTRANSFERASE"/>
    <property type="match status" value="1"/>
</dbReference>
<dbReference type="PANTHER" id="PTHR43464:SF19">
    <property type="entry name" value="UBIQUINONE BIOSYNTHESIS O-METHYLTRANSFERASE, MITOCHONDRIAL"/>
    <property type="match status" value="1"/>
</dbReference>
<gene>
    <name evidence="6" type="ORF">C8E87_7493</name>
</gene>
<accession>A0A4R6JAU1</accession>
<dbReference type="SUPFAM" id="SSF53335">
    <property type="entry name" value="S-adenosyl-L-methionine-dependent methyltransferases"/>
    <property type="match status" value="1"/>
</dbReference>
<feature type="domain" description="Methyltransferase" evidence="5">
    <location>
        <begin position="39"/>
        <end position="131"/>
    </location>
</feature>
<evidence type="ECO:0000313" key="7">
    <source>
        <dbReference type="Proteomes" id="UP000294901"/>
    </source>
</evidence>
<proteinExistence type="predicted"/>
<dbReference type="GO" id="GO:0032259">
    <property type="term" value="P:methylation"/>
    <property type="evidence" value="ECO:0007669"/>
    <property type="project" value="UniProtKB-KW"/>
</dbReference>
<name>A0A4R6JAU1_9ACTN</name>